<proteinExistence type="predicted"/>
<evidence type="ECO:0000313" key="2">
    <source>
        <dbReference type="Proteomes" id="UP000177039"/>
    </source>
</evidence>
<sequence>MTPIKTNRIIKIVPSPKLLCFLESCFLVIRFTNPGLIKLTIKRAKVIKRSKASILDILKGRPQAARVKYMLLGFRSQNIGVGSTTAEAKENFLPAAIR</sequence>
<name>A0A1F5H3F7_9BACT</name>
<dbReference type="EMBL" id="MFBT01000034">
    <property type="protein sequence ID" value="OGD98599.1"/>
    <property type="molecule type" value="Genomic_DNA"/>
</dbReference>
<evidence type="ECO:0000313" key="1">
    <source>
        <dbReference type="EMBL" id="OGD98599.1"/>
    </source>
</evidence>
<dbReference type="AlphaFoldDB" id="A0A1F5H3F7"/>
<gene>
    <name evidence="1" type="ORF">A3B54_05450</name>
</gene>
<dbReference type="Proteomes" id="UP000177039">
    <property type="component" value="Unassembled WGS sequence"/>
</dbReference>
<organism evidence="1 2">
    <name type="scientific">Candidatus Curtissbacteria bacterium RIFCSPLOWO2_01_FULL_42_50</name>
    <dbReference type="NCBI Taxonomy" id="1797730"/>
    <lineage>
        <taxon>Bacteria</taxon>
        <taxon>Candidatus Curtissiibacteriota</taxon>
    </lineage>
</organism>
<reference evidence="1 2" key="1">
    <citation type="journal article" date="2016" name="Nat. Commun.">
        <title>Thousands of microbial genomes shed light on interconnected biogeochemical processes in an aquifer system.</title>
        <authorList>
            <person name="Anantharaman K."/>
            <person name="Brown C.T."/>
            <person name="Hug L.A."/>
            <person name="Sharon I."/>
            <person name="Castelle C.J."/>
            <person name="Probst A.J."/>
            <person name="Thomas B.C."/>
            <person name="Singh A."/>
            <person name="Wilkins M.J."/>
            <person name="Karaoz U."/>
            <person name="Brodie E.L."/>
            <person name="Williams K.H."/>
            <person name="Hubbard S.S."/>
            <person name="Banfield J.F."/>
        </authorList>
    </citation>
    <scope>NUCLEOTIDE SEQUENCE [LARGE SCALE GENOMIC DNA]</scope>
</reference>
<protein>
    <submittedName>
        <fullName evidence="1">Uncharacterized protein</fullName>
    </submittedName>
</protein>
<accession>A0A1F5H3F7</accession>
<comment type="caution">
    <text evidence="1">The sequence shown here is derived from an EMBL/GenBank/DDBJ whole genome shotgun (WGS) entry which is preliminary data.</text>
</comment>